<name>A0A8H6TDF8_MYCCL</name>
<feature type="compositionally biased region" description="Polar residues" evidence="1">
    <location>
        <begin position="232"/>
        <end position="245"/>
    </location>
</feature>
<feature type="region of interest" description="Disordered" evidence="1">
    <location>
        <begin position="1"/>
        <end position="94"/>
    </location>
</feature>
<feature type="compositionally biased region" description="Acidic residues" evidence="1">
    <location>
        <begin position="294"/>
        <end position="310"/>
    </location>
</feature>
<feature type="compositionally biased region" description="Low complexity" evidence="1">
    <location>
        <begin position="364"/>
        <end position="374"/>
    </location>
</feature>
<dbReference type="Proteomes" id="UP000613580">
    <property type="component" value="Unassembled WGS sequence"/>
</dbReference>
<feature type="region of interest" description="Disordered" evidence="1">
    <location>
        <begin position="167"/>
        <end position="245"/>
    </location>
</feature>
<feature type="compositionally biased region" description="Pro residues" evidence="1">
    <location>
        <begin position="172"/>
        <end position="182"/>
    </location>
</feature>
<comment type="caution">
    <text evidence="2">The sequence shown here is derived from an EMBL/GenBank/DDBJ whole genome shotgun (WGS) entry which is preliminary data.</text>
</comment>
<evidence type="ECO:0000313" key="2">
    <source>
        <dbReference type="EMBL" id="KAF7316790.1"/>
    </source>
</evidence>
<evidence type="ECO:0000313" key="3">
    <source>
        <dbReference type="Proteomes" id="UP000613580"/>
    </source>
</evidence>
<feature type="compositionally biased region" description="Polar residues" evidence="1">
    <location>
        <begin position="313"/>
        <end position="322"/>
    </location>
</feature>
<dbReference type="AlphaFoldDB" id="A0A8H6TDF8"/>
<accession>A0A8H6TDF8</accession>
<dbReference type="EMBL" id="JACAZE010000005">
    <property type="protein sequence ID" value="KAF7316790.1"/>
    <property type="molecule type" value="Genomic_DNA"/>
</dbReference>
<protein>
    <submittedName>
        <fullName evidence="2">Uncharacterized protein</fullName>
    </submittedName>
</protein>
<reference evidence="2" key="1">
    <citation type="submission" date="2020-05" db="EMBL/GenBank/DDBJ databases">
        <title>Mycena genomes resolve the evolution of fungal bioluminescence.</title>
        <authorList>
            <person name="Tsai I.J."/>
        </authorList>
    </citation>
    <scope>NUCLEOTIDE SEQUENCE</scope>
    <source>
        <strain evidence="2">110903Hualien_Pintung</strain>
    </source>
</reference>
<dbReference type="OrthoDB" id="2507743at2759"/>
<feature type="compositionally biased region" description="Low complexity" evidence="1">
    <location>
        <begin position="341"/>
        <end position="355"/>
    </location>
</feature>
<sequence>MPFPFTFTLGVPGGLNPFSAPSEPANATAGGSEAAASTQAQASPSKHRAQPARHSNVHDRRPSPAPPLTRKRGWDPSMAEPSQSSATLAQSSGYLDTPAKYRELASQQDVEFELDDMNIVEASDLPPPAKRRRTLAGSIVSTAVSAALIGTAVGLTVYRLWRDRGKEAEPPQIEPPPPPPPYQESEWKPIQRPQPIQITPASPPPTITPRRRKVRNGVGAASATRRQHRARPSTSTNSFNPVFSPHQSLIVPTAEEPEASVEDQMDWMGDQLAQLIQEGQRALRSEVVVKSEVKEDEIDDGSGVWEEEEGGPSSFQSRSASPRQRKRPRNGLTLAPPTAYHHQSQASRPSSASPRNQTRFEFGSLPSSSSSAAPKFRTDEFGSLRGTSEFGGRAGAAPTGAEDEMSAELRESMRRARERVLAMRTTG</sequence>
<feature type="compositionally biased region" description="Low complexity" evidence="1">
    <location>
        <begin position="24"/>
        <end position="44"/>
    </location>
</feature>
<gene>
    <name evidence="2" type="ORF">HMN09_00412100</name>
</gene>
<evidence type="ECO:0000256" key="1">
    <source>
        <dbReference type="SAM" id="MobiDB-lite"/>
    </source>
</evidence>
<organism evidence="2 3">
    <name type="scientific">Mycena chlorophos</name>
    <name type="common">Agaric fungus</name>
    <name type="synonym">Agaricus chlorophos</name>
    <dbReference type="NCBI Taxonomy" id="658473"/>
    <lineage>
        <taxon>Eukaryota</taxon>
        <taxon>Fungi</taxon>
        <taxon>Dikarya</taxon>
        <taxon>Basidiomycota</taxon>
        <taxon>Agaricomycotina</taxon>
        <taxon>Agaricomycetes</taxon>
        <taxon>Agaricomycetidae</taxon>
        <taxon>Agaricales</taxon>
        <taxon>Marasmiineae</taxon>
        <taxon>Mycenaceae</taxon>
        <taxon>Mycena</taxon>
    </lineage>
</organism>
<feature type="compositionally biased region" description="Polar residues" evidence="1">
    <location>
        <begin position="80"/>
        <end position="94"/>
    </location>
</feature>
<keyword evidence="3" id="KW-1185">Reference proteome</keyword>
<feature type="region of interest" description="Disordered" evidence="1">
    <location>
        <begin position="285"/>
        <end position="415"/>
    </location>
</feature>
<feature type="compositionally biased region" description="Low complexity" evidence="1">
    <location>
        <begin position="188"/>
        <end position="200"/>
    </location>
</feature>
<proteinExistence type="predicted"/>